<feature type="compositionally biased region" description="Polar residues" evidence="1">
    <location>
        <begin position="444"/>
        <end position="454"/>
    </location>
</feature>
<dbReference type="SUPFAM" id="SSF50630">
    <property type="entry name" value="Acid proteases"/>
    <property type="match status" value="1"/>
</dbReference>
<dbReference type="AlphaFoldDB" id="A0A1J6K4S5"/>
<dbReference type="Gene3D" id="2.40.70.10">
    <property type="entry name" value="Acid Proteases"/>
    <property type="match status" value="1"/>
</dbReference>
<dbReference type="OMA" id="SGRENTY"/>
<feature type="domain" description="Integrase zinc-binding" evidence="3">
    <location>
        <begin position="805"/>
        <end position="852"/>
    </location>
</feature>
<feature type="region of interest" description="Disordered" evidence="1">
    <location>
        <begin position="55"/>
        <end position="81"/>
    </location>
</feature>
<gene>
    <name evidence="4" type="ORF">A4A49_39442</name>
</gene>
<feature type="compositionally biased region" description="Basic and acidic residues" evidence="1">
    <location>
        <begin position="59"/>
        <end position="72"/>
    </location>
</feature>
<dbReference type="InterPro" id="IPR021109">
    <property type="entry name" value="Peptidase_aspartic_dom_sf"/>
</dbReference>
<reference evidence="4" key="1">
    <citation type="submission" date="2016-11" db="EMBL/GenBank/DDBJ databases">
        <title>The genome of Nicotiana attenuata.</title>
        <authorList>
            <person name="Xu S."/>
            <person name="Brockmoeller T."/>
            <person name="Gaquerel E."/>
            <person name="Navarro A."/>
            <person name="Kuhl H."/>
            <person name="Gase K."/>
            <person name="Ling Z."/>
            <person name="Zhou W."/>
            <person name="Kreitzer C."/>
            <person name="Stanke M."/>
            <person name="Tang H."/>
            <person name="Lyons E."/>
            <person name="Pandey P."/>
            <person name="Pandey S.P."/>
            <person name="Timmermann B."/>
            <person name="Baldwin I.T."/>
        </authorList>
    </citation>
    <scope>NUCLEOTIDE SEQUENCE [LARGE SCALE GENOMIC DNA]</scope>
    <source>
        <strain evidence="4">UT</strain>
    </source>
</reference>
<dbReference type="Pfam" id="PF08284">
    <property type="entry name" value="RVP_2"/>
    <property type="match status" value="1"/>
</dbReference>
<dbReference type="Pfam" id="PF17921">
    <property type="entry name" value="Integrase_H2C2"/>
    <property type="match status" value="1"/>
</dbReference>
<feature type="region of interest" description="Disordered" evidence="1">
    <location>
        <begin position="122"/>
        <end position="151"/>
    </location>
</feature>
<protein>
    <recommendedName>
        <fullName evidence="6">Retrotransposon gag domain-containing protein</fullName>
    </recommendedName>
</protein>
<dbReference type="EMBL" id="MJEQ01005763">
    <property type="protein sequence ID" value="OIT20080.1"/>
    <property type="molecule type" value="Genomic_DNA"/>
</dbReference>
<evidence type="ECO:0000259" key="3">
    <source>
        <dbReference type="Pfam" id="PF17921"/>
    </source>
</evidence>
<accession>A0A1J6K4S5</accession>
<sequence length="853" mass="97108">MSTEMNEIMNMMQKMSTEMSRFVARQNQLEANHEQVCRGQEEALNEIREVLNEVIHGGKRPERDKNPNHGEELYSPNDKPFEFGELATPSTTGINTLLGLSGVGMSSTLPPINKPIQTSTHLQIAGPNHPSLGSIPHRPSLPTQPAQPFNVQSTQSNYSTHLRVNQISPQPYIGPPELTRSAYPYQTQPPGQINQHPIPPHLSNHQVHYPPAYNFPNTHMPPSLYHQLPYVPQPPTTPLYQTTPTNPNQQQAHNSHNVPLPRLPFTKYSKVEFPKFDGEDLRTWLYKVDQFFVDEEVTIQQRMKWVSLHFEGDTLQWHLGYMRSRGQLPLPSWDEYIWALCDSFGAEYSDPMTEIIGIKHTGSVKDYQKAFVGVMTRLDISVEHAISIFLHNLKPELSHAVKVGNPCTLPQAYYLARLHEASFAAQSKAIKAASAGSSWPRGQASGNLQKNNNFVPRRPTTAKFDNTKRRRLTPVEMEEKRAQGLCFFCDEKYVAGHKCQAKRQLFSLELEESVALNGTMGYQTLRLRGFTEHQPLEVFIDCGSTHNFIDEHVARRLGCKITKIKPQLVQVADGRELPTDSICKGLQWLMQGAVFQDDFLVFPIGKSDIVLGIQWLCSLNDIKFNFKKLLMEFEYQGRMLTLKGIQPNFKTVKAKCIEKMVVGGAQLFMVKVREAESNIQELKEDQDEEQDPEVITVLERYADVFGEPTQLPPSRGVFDHHIPLLEGKENKVADALSRLPMIEMAAMTLSTMKTNLLDLIIKSWEKDAELKSVIQTLKEKGGEVDKYTFIQDQLRKKGRLVVGPDQQLRKDIIKLWHDAPAGGHSGRENTYRRLSTLFWWKNMREEVQQHVKA</sequence>
<dbReference type="Pfam" id="PF03732">
    <property type="entry name" value="Retrotrans_gag"/>
    <property type="match status" value="1"/>
</dbReference>
<dbReference type="Proteomes" id="UP000187609">
    <property type="component" value="Unassembled WGS sequence"/>
</dbReference>
<evidence type="ECO:0000313" key="5">
    <source>
        <dbReference type="Proteomes" id="UP000187609"/>
    </source>
</evidence>
<evidence type="ECO:0000259" key="2">
    <source>
        <dbReference type="Pfam" id="PF03732"/>
    </source>
</evidence>
<dbReference type="Gramene" id="OIT20080">
    <property type="protein sequence ID" value="OIT20080"/>
    <property type="gene ID" value="A4A49_39442"/>
</dbReference>
<proteinExistence type="predicted"/>
<evidence type="ECO:0008006" key="6">
    <source>
        <dbReference type="Google" id="ProtNLM"/>
    </source>
</evidence>
<dbReference type="InterPro" id="IPR032567">
    <property type="entry name" value="RTL1-rel"/>
</dbReference>
<comment type="caution">
    <text evidence="4">The sequence shown here is derived from an EMBL/GenBank/DDBJ whole genome shotgun (WGS) entry which is preliminary data.</text>
</comment>
<keyword evidence="5" id="KW-1185">Reference proteome</keyword>
<name>A0A1J6K4S5_NICAT</name>
<dbReference type="CDD" id="cd00303">
    <property type="entry name" value="retropepsin_like"/>
    <property type="match status" value="1"/>
</dbReference>
<feature type="compositionally biased region" description="Polar residues" evidence="1">
    <location>
        <begin position="141"/>
        <end position="151"/>
    </location>
</feature>
<dbReference type="InterPro" id="IPR005162">
    <property type="entry name" value="Retrotrans_gag_dom"/>
</dbReference>
<feature type="domain" description="Retrotransposon gag" evidence="2">
    <location>
        <begin position="306"/>
        <end position="394"/>
    </location>
</feature>
<dbReference type="InterPro" id="IPR041588">
    <property type="entry name" value="Integrase_H2C2"/>
</dbReference>
<evidence type="ECO:0000256" key="1">
    <source>
        <dbReference type="SAM" id="MobiDB-lite"/>
    </source>
</evidence>
<organism evidence="4 5">
    <name type="scientific">Nicotiana attenuata</name>
    <name type="common">Coyote tobacco</name>
    <dbReference type="NCBI Taxonomy" id="49451"/>
    <lineage>
        <taxon>Eukaryota</taxon>
        <taxon>Viridiplantae</taxon>
        <taxon>Streptophyta</taxon>
        <taxon>Embryophyta</taxon>
        <taxon>Tracheophyta</taxon>
        <taxon>Spermatophyta</taxon>
        <taxon>Magnoliopsida</taxon>
        <taxon>eudicotyledons</taxon>
        <taxon>Gunneridae</taxon>
        <taxon>Pentapetalae</taxon>
        <taxon>asterids</taxon>
        <taxon>lamiids</taxon>
        <taxon>Solanales</taxon>
        <taxon>Solanaceae</taxon>
        <taxon>Nicotianoideae</taxon>
        <taxon>Nicotianeae</taxon>
        <taxon>Nicotiana</taxon>
    </lineage>
</organism>
<evidence type="ECO:0000313" key="4">
    <source>
        <dbReference type="EMBL" id="OIT20080.1"/>
    </source>
</evidence>
<dbReference type="PANTHER" id="PTHR15503:SF22">
    <property type="entry name" value="TRANSPOSON TY3-I GAG POLYPROTEIN"/>
    <property type="match status" value="1"/>
</dbReference>
<dbReference type="PANTHER" id="PTHR15503">
    <property type="entry name" value="LDOC1 RELATED"/>
    <property type="match status" value="1"/>
</dbReference>
<dbReference type="Gene3D" id="1.10.340.70">
    <property type="match status" value="1"/>
</dbReference>
<feature type="region of interest" description="Disordered" evidence="1">
    <location>
        <begin position="441"/>
        <end position="460"/>
    </location>
</feature>